<dbReference type="GO" id="GO:0020037">
    <property type="term" value="F:heme binding"/>
    <property type="evidence" value="ECO:0007669"/>
    <property type="project" value="InterPro"/>
</dbReference>
<dbReference type="Gene3D" id="1.10.630.10">
    <property type="entry name" value="Cytochrome P450"/>
    <property type="match status" value="1"/>
</dbReference>
<keyword evidence="4" id="KW-0349">Heme</keyword>
<dbReference type="GO" id="GO:0016712">
    <property type="term" value="F:oxidoreductase activity, acting on paired donors, with incorporation or reduction of molecular oxygen, reduced flavin or flavoprotein as one donor, and incorporation of one atom of oxygen"/>
    <property type="evidence" value="ECO:0007669"/>
    <property type="project" value="TreeGrafter"/>
</dbReference>
<organism evidence="5 6">
    <name type="scientific">Desmophyllum pertusum</name>
    <dbReference type="NCBI Taxonomy" id="174260"/>
    <lineage>
        <taxon>Eukaryota</taxon>
        <taxon>Metazoa</taxon>
        <taxon>Cnidaria</taxon>
        <taxon>Anthozoa</taxon>
        <taxon>Hexacorallia</taxon>
        <taxon>Scleractinia</taxon>
        <taxon>Caryophylliina</taxon>
        <taxon>Caryophylliidae</taxon>
        <taxon>Desmophyllum</taxon>
    </lineage>
</organism>
<dbReference type="GO" id="GO:0006082">
    <property type="term" value="P:organic acid metabolic process"/>
    <property type="evidence" value="ECO:0007669"/>
    <property type="project" value="TreeGrafter"/>
</dbReference>
<evidence type="ECO:0000256" key="2">
    <source>
        <dbReference type="ARBA" id="ARBA00022723"/>
    </source>
</evidence>
<dbReference type="EMBL" id="MU826888">
    <property type="protein sequence ID" value="KAJ7369749.1"/>
    <property type="molecule type" value="Genomic_DNA"/>
</dbReference>
<keyword evidence="6" id="KW-1185">Reference proteome</keyword>
<name>A0A9X0CQF9_9CNID</name>
<feature type="binding site" description="axial binding residue" evidence="4">
    <location>
        <position position="83"/>
    </location>
    <ligand>
        <name>heme</name>
        <dbReference type="ChEBI" id="CHEBI:30413"/>
    </ligand>
    <ligandPart>
        <name>Fe</name>
        <dbReference type="ChEBI" id="CHEBI:18248"/>
    </ligandPart>
</feature>
<proteinExistence type="inferred from homology"/>
<dbReference type="AlphaFoldDB" id="A0A9X0CQF9"/>
<dbReference type="Pfam" id="PF00067">
    <property type="entry name" value="p450"/>
    <property type="match status" value="1"/>
</dbReference>
<dbReference type="PANTHER" id="PTHR24300">
    <property type="entry name" value="CYTOCHROME P450 508A4-RELATED"/>
    <property type="match status" value="1"/>
</dbReference>
<comment type="similarity">
    <text evidence="1">Belongs to the cytochrome P450 family.</text>
</comment>
<dbReference type="InterPro" id="IPR036396">
    <property type="entry name" value="Cyt_P450_sf"/>
</dbReference>
<keyword evidence="2 4" id="KW-0479">Metal-binding</keyword>
<dbReference type="PANTHER" id="PTHR24300:SF375">
    <property type="entry name" value="CYTOCHROME P450 FAMILY"/>
    <property type="match status" value="1"/>
</dbReference>
<comment type="caution">
    <text evidence="5">The sequence shown here is derived from an EMBL/GenBank/DDBJ whole genome shotgun (WGS) entry which is preliminary data.</text>
</comment>
<gene>
    <name evidence="5" type="ORF">OS493_036641</name>
</gene>
<comment type="cofactor">
    <cofactor evidence="4">
        <name>heme</name>
        <dbReference type="ChEBI" id="CHEBI:30413"/>
    </cofactor>
</comment>
<evidence type="ECO:0000313" key="6">
    <source>
        <dbReference type="Proteomes" id="UP001163046"/>
    </source>
</evidence>
<evidence type="ECO:0000256" key="3">
    <source>
        <dbReference type="ARBA" id="ARBA00023004"/>
    </source>
</evidence>
<dbReference type="GO" id="GO:0005737">
    <property type="term" value="C:cytoplasm"/>
    <property type="evidence" value="ECO:0007669"/>
    <property type="project" value="TreeGrafter"/>
</dbReference>
<dbReference type="InterPro" id="IPR001128">
    <property type="entry name" value="Cyt_P450"/>
</dbReference>
<evidence type="ECO:0000256" key="4">
    <source>
        <dbReference type="PIRSR" id="PIRSR602401-1"/>
    </source>
</evidence>
<sequence length="147" mass="16722">MIALISRLFRIQSWKHYDLENVAEAALPHYTLKDTTLAGYRVPKDTVVVVNLMQVHLDPNCWENPSAFNPHRHIDADAGRRVCAGEALAKVELFLFLSWMLHKFTFLPKEEGSLPDLKGVSGFTRYPAPIKLALTSFSIKSIKPKRF</sequence>
<dbReference type="SUPFAM" id="SSF48264">
    <property type="entry name" value="Cytochrome P450"/>
    <property type="match status" value="1"/>
</dbReference>
<dbReference type="GO" id="GO:0006805">
    <property type="term" value="P:xenobiotic metabolic process"/>
    <property type="evidence" value="ECO:0007669"/>
    <property type="project" value="TreeGrafter"/>
</dbReference>
<dbReference type="GO" id="GO:0005506">
    <property type="term" value="F:iron ion binding"/>
    <property type="evidence" value="ECO:0007669"/>
    <property type="project" value="InterPro"/>
</dbReference>
<evidence type="ECO:0008006" key="7">
    <source>
        <dbReference type="Google" id="ProtNLM"/>
    </source>
</evidence>
<dbReference type="PRINTS" id="PR00463">
    <property type="entry name" value="EP450I"/>
</dbReference>
<dbReference type="OrthoDB" id="3934656at2759"/>
<accession>A0A9X0CQF9</accession>
<dbReference type="InterPro" id="IPR050182">
    <property type="entry name" value="Cytochrome_P450_fam2"/>
</dbReference>
<keyword evidence="3 4" id="KW-0408">Iron</keyword>
<protein>
    <recommendedName>
        <fullName evidence="7">Cytochrome P450</fullName>
    </recommendedName>
</protein>
<evidence type="ECO:0000313" key="5">
    <source>
        <dbReference type="EMBL" id="KAJ7369749.1"/>
    </source>
</evidence>
<dbReference type="Proteomes" id="UP001163046">
    <property type="component" value="Unassembled WGS sequence"/>
</dbReference>
<reference evidence="5" key="1">
    <citation type="submission" date="2023-01" db="EMBL/GenBank/DDBJ databases">
        <title>Genome assembly of the deep-sea coral Lophelia pertusa.</title>
        <authorList>
            <person name="Herrera S."/>
            <person name="Cordes E."/>
        </authorList>
    </citation>
    <scope>NUCLEOTIDE SEQUENCE</scope>
    <source>
        <strain evidence="5">USNM1676648</strain>
        <tissue evidence="5">Polyp</tissue>
    </source>
</reference>
<dbReference type="InterPro" id="IPR002401">
    <property type="entry name" value="Cyt_P450_E_grp-I"/>
</dbReference>
<evidence type="ECO:0000256" key="1">
    <source>
        <dbReference type="ARBA" id="ARBA00010617"/>
    </source>
</evidence>